<dbReference type="AlphaFoldDB" id="A0A2I5T8A5"/>
<reference evidence="2" key="2">
    <citation type="submission" date="2013-09" db="EMBL/GenBank/DDBJ databases">
        <authorList>
            <person name="Wang G."/>
            <person name="Yang Y."/>
            <person name="Su Y."/>
        </authorList>
    </citation>
    <scope>NUCLEOTIDE SEQUENCE</scope>
    <source>
        <strain evidence="2">ATCC 39006</strain>
    </source>
</reference>
<evidence type="ECO:0000313" key="4">
    <source>
        <dbReference type="Proteomes" id="UP000233778"/>
    </source>
</evidence>
<gene>
    <name evidence="1" type="ORF">CWC46_13575</name>
    <name evidence="2" type="ORF">Ser39006_013580</name>
</gene>
<evidence type="ECO:0000313" key="2">
    <source>
        <dbReference type="EMBL" id="AUH05063.1"/>
    </source>
</evidence>
<evidence type="ECO:0000313" key="3">
    <source>
        <dbReference type="Proteomes" id="UP000017700"/>
    </source>
</evidence>
<proteinExistence type="predicted"/>
<sequence length="408" mass="46709">MSDFYQDGIITNFHNLTQRSVEELEYELQVFSGQNSMGLILPSLFSELEGPALSKIIDLLAQVPYLGEIVIGLDRADRDQFEHARTFFSRLPQRHRILWNDGPRLTALSQELAEKELAPMEPGKGRNVWFCVGYTLASRRSSCIALHDCDIVTYDRSMLARLLYPVANPNFHYDFCKGYYARVAEGKLNGRVGRLLVFPLLKSLRRVYGNSDYLEYMRSFRYPLSGEFAMRSHVLRNLRIPSDWGLEIGVLSEIYRGTSISRICQVDIADNYDHKHQPMSETDPTSGLQRMALDITKALYRKLAIQGVNITTDSFRVLRATYYRTALDMIDAFEHDARMNGLHFDRHTEESAVELFSDVITLSGQIYSESPGDKPFVPSWSRVQSAFPDILERLYEAVEADNQEINDG</sequence>
<reference evidence="2" key="4">
    <citation type="submission" date="2017-11" db="EMBL/GenBank/DDBJ databases">
        <title>Complete genome sequence of Serratia sp. ATCC 39006.</title>
        <authorList>
            <person name="Hampton H.G."/>
            <person name="Jackson S.A."/>
            <person name="Jauregui R."/>
            <person name="Poulter G.T.M."/>
            <person name="Salmond G.P.C."/>
            <person name="Fineran P.C."/>
        </authorList>
    </citation>
    <scope>NUCLEOTIDE SEQUENCE</scope>
    <source>
        <strain evidence="2">ATCC 39006</strain>
    </source>
</reference>
<dbReference type="InterPro" id="IPR029044">
    <property type="entry name" value="Nucleotide-diphossugar_trans"/>
</dbReference>
<evidence type="ECO:0000313" key="1">
    <source>
        <dbReference type="EMBL" id="AUH00742.1"/>
    </source>
</evidence>
<dbReference type="EMBL" id="CP025084">
    <property type="protein sequence ID" value="AUH05063.1"/>
    <property type="molecule type" value="Genomic_DNA"/>
</dbReference>
<dbReference type="OrthoDB" id="9477at2"/>
<dbReference type="KEGG" id="serq:CWC46_13575"/>
<protein>
    <submittedName>
        <fullName evidence="2">Glycosyl transferase</fullName>
    </submittedName>
</protein>
<organism evidence="2 3">
    <name type="scientific">Serratia sp. (strain ATCC 39006)</name>
    <name type="common">Prodigiosinella confusarubida</name>
    <dbReference type="NCBI Taxonomy" id="104623"/>
    <lineage>
        <taxon>Bacteria</taxon>
        <taxon>Pseudomonadati</taxon>
        <taxon>Pseudomonadota</taxon>
        <taxon>Gammaproteobacteria</taxon>
        <taxon>Enterobacterales</taxon>
        <taxon>Pectobacteriaceae</taxon>
        <taxon>Prodigiosinella</taxon>
    </lineage>
</organism>
<keyword evidence="3" id="KW-1185">Reference proteome</keyword>
<dbReference type="RefSeq" id="WP_021016024.1">
    <property type="nucleotide sequence ID" value="NZ_CP025084.1"/>
</dbReference>
<dbReference type="EMBL" id="CP025085">
    <property type="protein sequence ID" value="AUH00742.1"/>
    <property type="molecule type" value="Genomic_DNA"/>
</dbReference>
<dbReference type="Proteomes" id="UP000017700">
    <property type="component" value="Chromosome"/>
</dbReference>
<dbReference type="STRING" id="104623.Ser39006_02761"/>
<dbReference type="Proteomes" id="UP000233778">
    <property type="component" value="Chromosome"/>
</dbReference>
<reference evidence="2 3" key="1">
    <citation type="journal article" date="2013" name="Genome Announc.">
        <title>Draft genome sequence of Serratia sp. strain ATCC 39006, a model bacterium for analysis of the biosynthesis and regulation of prodigiosin, a carbapenem, and gas vesicles.</title>
        <authorList>
            <person name="Fineran P.C."/>
            <person name="Iglesias Cans M.C."/>
            <person name="Ramsay J.P."/>
            <person name="Wilf N.M."/>
            <person name="Cossyleon D."/>
            <person name="McNeil M.B."/>
            <person name="Williamson N.R."/>
            <person name="Monson R.E."/>
            <person name="Becher S.A."/>
            <person name="Stanton J.A."/>
            <person name="Brugger K."/>
            <person name="Brown S.D."/>
            <person name="Salmond G.P."/>
        </authorList>
    </citation>
    <scope>NUCLEOTIDE SEQUENCE [LARGE SCALE GENOMIC DNA]</scope>
    <source>
        <strain evidence="2">ATCC 39006</strain>
        <strain evidence="3">ATCC 39006 / SC 11482</strain>
    </source>
</reference>
<keyword evidence="2" id="KW-0808">Transferase</keyword>
<dbReference type="KEGG" id="sera:Ser39006_013580"/>
<name>A0A2I5T8A5_SERS3</name>
<dbReference type="SUPFAM" id="SSF53448">
    <property type="entry name" value="Nucleotide-diphospho-sugar transferases"/>
    <property type="match status" value="1"/>
</dbReference>
<dbReference type="Gene3D" id="3.90.550.10">
    <property type="entry name" value="Spore Coat Polysaccharide Biosynthesis Protein SpsA, Chain A"/>
    <property type="match status" value="1"/>
</dbReference>
<reference evidence="1 4" key="3">
    <citation type="submission" date="2017-11" db="EMBL/GenBank/DDBJ databases">
        <title>Complete genome sequence of Serratia sp. ATCC 39006 LacA.</title>
        <authorList>
            <person name="Hampton H.G."/>
            <person name="Jackson S.A."/>
            <person name="Jauregui R."/>
            <person name="Poulter G.T.M."/>
            <person name="Salmond G.P.C."/>
            <person name="Fineran P.C."/>
        </authorList>
    </citation>
    <scope>NUCLEOTIDE SEQUENCE [LARGE SCALE GENOMIC DNA]</scope>
    <source>
        <strain evidence="1 4">ATCC 39006</strain>
    </source>
</reference>
<dbReference type="GO" id="GO:0016740">
    <property type="term" value="F:transferase activity"/>
    <property type="evidence" value="ECO:0007669"/>
    <property type="project" value="UniProtKB-KW"/>
</dbReference>
<accession>A0A2I5T8A5</accession>